<dbReference type="eggNOG" id="ENOG502QWSP">
    <property type="taxonomic scope" value="Eukaryota"/>
</dbReference>
<organism evidence="2 3">
    <name type="scientific">Spizellomyces punctatus (strain DAOM BR117)</name>
    <dbReference type="NCBI Taxonomy" id="645134"/>
    <lineage>
        <taxon>Eukaryota</taxon>
        <taxon>Fungi</taxon>
        <taxon>Fungi incertae sedis</taxon>
        <taxon>Chytridiomycota</taxon>
        <taxon>Chytridiomycota incertae sedis</taxon>
        <taxon>Chytridiomycetes</taxon>
        <taxon>Spizellomycetales</taxon>
        <taxon>Spizellomycetaceae</taxon>
        <taxon>Spizellomyces</taxon>
    </lineage>
</organism>
<protein>
    <recommendedName>
        <fullName evidence="4">Cyclin-like domain-containing protein</fullName>
    </recommendedName>
</protein>
<dbReference type="GO" id="GO:0016538">
    <property type="term" value="F:cyclin-dependent protein serine/threonine kinase regulator activity"/>
    <property type="evidence" value="ECO:0007669"/>
    <property type="project" value="TreeGrafter"/>
</dbReference>
<dbReference type="PANTHER" id="PTHR15615:SF27">
    <property type="entry name" value="PHO85 CYCLIN CLG1"/>
    <property type="match status" value="1"/>
</dbReference>
<sequence>MIFLDRSTIPSVMDIPSSSRYYTTNDNDVRLASTAAPLSSNGFSYYAYPPWIQPEGNSIIAPSYQQHSASTALPQHEPSHNTFSPHPPCVSPLLLPSPTDSSMDITTLSYLTDLATQYTRVLWLPNCERNESEMKMEHRDLPTFQSFIMHILQATNVEAPVLLMALWFLKRLRAANPLVKAAEGSEYRLFATALLLANKVMDDHRFTNAAWSQVTGLSVEELNIMEREFLQSLDYRLHMSDYSYFLWLQNLQSFSCALNQVRYKPTTLSAASPTDSAVSVSPAAAAVPPLLFPSSPATYSGYMNVDHRIPTYTQNSGYVVPTSTGLNGETGQRYAHFANSHIPVAGVNPLRSMQPLAILRHRRTNMSGYSPSTKAPIPEATHHHHRERRTRTSGPRYARNQPRATTWRNGQLRHADAYVPDEQWRSASLWHPTTVVAERGATVWGL</sequence>
<name>A0A0L0HHF0_SPIPD</name>
<evidence type="ECO:0008006" key="4">
    <source>
        <dbReference type="Google" id="ProtNLM"/>
    </source>
</evidence>
<accession>A0A0L0HHF0</accession>
<dbReference type="InterPro" id="IPR036915">
    <property type="entry name" value="Cyclin-like_sf"/>
</dbReference>
<proteinExistence type="predicted"/>
<evidence type="ECO:0000313" key="2">
    <source>
        <dbReference type="EMBL" id="KND00543.1"/>
    </source>
</evidence>
<dbReference type="OMA" id="SHEANCR"/>
<dbReference type="InterPro" id="IPR013922">
    <property type="entry name" value="Cyclin_PHO80-like"/>
</dbReference>
<keyword evidence="3" id="KW-1185">Reference proteome</keyword>
<dbReference type="CDD" id="cd20557">
    <property type="entry name" value="CYCLIN_ScPCL1-like"/>
    <property type="match status" value="1"/>
</dbReference>
<evidence type="ECO:0000256" key="1">
    <source>
        <dbReference type="SAM" id="MobiDB-lite"/>
    </source>
</evidence>
<dbReference type="OrthoDB" id="244495at2759"/>
<dbReference type="Proteomes" id="UP000053201">
    <property type="component" value="Unassembled WGS sequence"/>
</dbReference>
<dbReference type="PANTHER" id="PTHR15615">
    <property type="match status" value="1"/>
</dbReference>
<dbReference type="EMBL" id="KQ257456">
    <property type="protein sequence ID" value="KND00543.1"/>
    <property type="molecule type" value="Genomic_DNA"/>
</dbReference>
<dbReference type="GO" id="GO:0005634">
    <property type="term" value="C:nucleus"/>
    <property type="evidence" value="ECO:0007669"/>
    <property type="project" value="TreeGrafter"/>
</dbReference>
<dbReference type="Pfam" id="PF08613">
    <property type="entry name" value="Cyclin"/>
    <property type="match status" value="1"/>
</dbReference>
<dbReference type="GO" id="GO:0000307">
    <property type="term" value="C:cyclin-dependent protein kinase holoenzyme complex"/>
    <property type="evidence" value="ECO:0007669"/>
    <property type="project" value="TreeGrafter"/>
</dbReference>
<dbReference type="SUPFAM" id="SSF47954">
    <property type="entry name" value="Cyclin-like"/>
    <property type="match status" value="1"/>
</dbReference>
<dbReference type="VEuPathDB" id="FungiDB:SPPG_04851"/>
<feature type="region of interest" description="Disordered" evidence="1">
    <location>
        <begin position="366"/>
        <end position="406"/>
    </location>
</feature>
<gene>
    <name evidence="2" type="ORF">SPPG_04851</name>
</gene>
<dbReference type="STRING" id="645134.A0A0L0HHF0"/>
<dbReference type="Gene3D" id="1.10.472.10">
    <property type="entry name" value="Cyclin-like"/>
    <property type="match status" value="1"/>
</dbReference>
<dbReference type="InParanoid" id="A0A0L0HHF0"/>
<dbReference type="AlphaFoldDB" id="A0A0L0HHF0"/>
<feature type="compositionally biased region" description="Basic residues" evidence="1">
    <location>
        <begin position="382"/>
        <end position="391"/>
    </location>
</feature>
<dbReference type="GO" id="GO:0019901">
    <property type="term" value="F:protein kinase binding"/>
    <property type="evidence" value="ECO:0007669"/>
    <property type="project" value="InterPro"/>
</dbReference>
<reference evidence="2 3" key="1">
    <citation type="submission" date="2009-08" db="EMBL/GenBank/DDBJ databases">
        <title>The Genome Sequence of Spizellomyces punctatus strain DAOM BR117.</title>
        <authorList>
            <consortium name="The Broad Institute Genome Sequencing Platform"/>
            <person name="Russ C."/>
            <person name="Cuomo C."/>
            <person name="Shea T."/>
            <person name="Young S.K."/>
            <person name="Zeng Q."/>
            <person name="Koehrsen M."/>
            <person name="Haas B."/>
            <person name="Borodovsky M."/>
            <person name="Guigo R."/>
            <person name="Alvarado L."/>
            <person name="Berlin A."/>
            <person name="Bochicchio J."/>
            <person name="Borenstein D."/>
            <person name="Chapman S."/>
            <person name="Chen Z."/>
            <person name="Engels R."/>
            <person name="Freedman E."/>
            <person name="Gellesch M."/>
            <person name="Goldberg J."/>
            <person name="Griggs A."/>
            <person name="Gujja S."/>
            <person name="Heiman D."/>
            <person name="Hepburn T."/>
            <person name="Howarth C."/>
            <person name="Jen D."/>
            <person name="Larson L."/>
            <person name="Lewis B."/>
            <person name="Mehta T."/>
            <person name="Park D."/>
            <person name="Pearson M."/>
            <person name="Roberts A."/>
            <person name="Saif S."/>
            <person name="Shenoy N."/>
            <person name="Sisk P."/>
            <person name="Stolte C."/>
            <person name="Sykes S."/>
            <person name="Thomson T."/>
            <person name="Walk T."/>
            <person name="White J."/>
            <person name="Yandava C."/>
            <person name="Burger G."/>
            <person name="Gray M.W."/>
            <person name="Holland P.W.H."/>
            <person name="King N."/>
            <person name="Lang F.B.F."/>
            <person name="Roger A.J."/>
            <person name="Ruiz-Trillo I."/>
            <person name="Lander E."/>
            <person name="Nusbaum C."/>
        </authorList>
    </citation>
    <scope>NUCLEOTIDE SEQUENCE [LARGE SCALE GENOMIC DNA]</scope>
    <source>
        <strain evidence="2 3">DAOM BR117</strain>
    </source>
</reference>
<evidence type="ECO:0000313" key="3">
    <source>
        <dbReference type="Proteomes" id="UP000053201"/>
    </source>
</evidence>
<dbReference type="GeneID" id="27688279"/>
<dbReference type="RefSeq" id="XP_016608582.1">
    <property type="nucleotide sequence ID" value="XM_016753089.1"/>
</dbReference>